<evidence type="ECO:0000313" key="3">
    <source>
        <dbReference type="Proteomes" id="UP000029713"/>
    </source>
</evidence>
<comment type="caution">
    <text evidence="2">The sequence shown here is derived from an EMBL/GenBank/DDBJ whole genome shotgun (WGS) entry which is preliminary data.</text>
</comment>
<keyword evidence="1" id="KW-1133">Transmembrane helix</keyword>
<organism evidence="2 3">
    <name type="scientific">Modestobacter caceresii</name>
    <dbReference type="NCBI Taxonomy" id="1522368"/>
    <lineage>
        <taxon>Bacteria</taxon>
        <taxon>Bacillati</taxon>
        <taxon>Actinomycetota</taxon>
        <taxon>Actinomycetes</taxon>
        <taxon>Geodermatophilales</taxon>
        <taxon>Geodermatophilaceae</taxon>
        <taxon>Modestobacter</taxon>
    </lineage>
</organism>
<sequence length="219" mass="22105">MRRGGRRRADGGGTIGAVTATIEAPARRRAPLALALLAGVLTGAAAKAGDESGWRWAADLGSYPAAWVLVVALIGWSAPSLSAAALRSGVFFAAMTVAYYAWAALVLDFGWSVRLLVAWLVLSATAVPATAVAAHVATRGSGWLSGALLAMAAGITLGGGALADAGDHPVQAVVDVVIALVLVVVLARDLRTRLEAAALTLPLTGVAAVLLGLLRDLLG</sequence>
<feature type="transmembrane region" description="Helical" evidence="1">
    <location>
        <begin position="143"/>
        <end position="163"/>
    </location>
</feature>
<feature type="transmembrane region" description="Helical" evidence="1">
    <location>
        <begin position="169"/>
        <end position="187"/>
    </location>
</feature>
<reference evidence="2 3" key="1">
    <citation type="submission" date="2014-07" db="EMBL/GenBank/DDBJ databases">
        <title>Biosystematic studies on Modestobacter strains isolated from extreme hyper-arid desert soil and from historic building.</title>
        <authorList>
            <person name="Bukarasam K."/>
            <person name="Bull A."/>
            <person name="Girard G."/>
            <person name="van Wezel G."/>
            <person name="Goodfellow M."/>
        </authorList>
    </citation>
    <scope>NUCLEOTIDE SEQUENCE [LARGE SCALE GENOMIC DNA]</scope>
    <source>
        <strain evidence="2 3">KNN45-2b</strain>
    </source>
</reference>
<accession>A0A098Y3M7</accession>
<dbReference type="AlphaFoldDB" id="A0A098Y3M7"/>
<dbReference type="EMBL" id="JPMX01000077">
    <property type="protein sequence ID" value="KGH45483.1"/>
    <property type="molecule type" value="Genomic_DNA"/>
</dbReference>
<name>A0A098Y3M7_9ACTN</name>
<feature type="transmembrane region" description="Helical" evidence="1">
    <location>
        <begin position="60"/>
        <end position="78"/>
    </location>
</feature>
<feature type="transmembrane region" description="Helical" evidence="1">
    <location>
        <begin position="117"/>
        <end position="136"/>
    </location>
</feature>
<keyword evidence="1" id="KW-0812">Transmembrane</keyword>
<gene>
    <name evidence="2" type="ORF">IN07_17530</name>
</gene>
<feature type="transmembrane region" description="Helical" evidence="1">
    <location>
        <begin position="90"/>
        <end position="111"/>
    </location>
</feature>
<dbReference type="STRING" id="1522368.IN07_17530"/>
<keyword evidence="1" id="KW-0472">Membrane</keyword>
<proteinExistence type="predicted"/>
<protein>
    <submittedName>
        <fullName evidence="2">Uncharacterized protein</fullName>
    </submittedName>
</protein>
<evidence type="ECO:0000313" key="2">
    <source>
        <dbReference type="EMBL" id="KGH45483.1"/>
    </source>
</evidence>
<feature type="transmembrane region" description="Helical" evidence="1">
    <location>
        <begin position="30"/>
        <end position="48"/>
    </location>
</feature>
<feature type="transmembrane region" description="Helical" evidence="1">
    <location>
        <begin position="194"/>
        <end position="214"/>
    </location>
</feature>
<keyword evidence="3" id="KW-1185">Reference proteome</keyword>
<dbReference type="Proteomes" id="UP000029713">
    <property type="component" value="Unassembled WGS sequence"/>
</dbReference>
<dbReference type="InterPro" id="IPR045393">
    <property type="entry name" value="DUF6518"/>
</dbReference>
<dbReference type="Pfam" id="PF20128">
    <property type="entry name" value="DUF6518"/>
    <property type="match status" value="1"/>
</dbReference>
<evidence type="ECO:0000256" key="1">
    <source>
        <dbReference type="SAM" id="Phobius"/>
    </source>
</evidence>